<keyword evidence="2" id="KW-1185">Reference proteome</keyword>
<evidence type="ECO:0000313" key="2">
    <source>
        <dbReference type="Proteomes" id="UP000197097"/>
    </source>
</evidence>
<name>A0A246JXY6_9SPHN</name>
<evidence type="ECO:0000313" key="1">
    <source>
        <dbReference type="EMBL" id="OWQ97790.1"/>
    </source>
</evidence>
<protein>
    <recommendedName>
        <fullName evidence="3">DUF3558 domain-containing protein</fullName>
    </recommendedName>
</protein>
<gene>
    <name evidence="1" type="ORF">CDQ91_09035</name>
</gene>
<proteinExistence type="predicted"/>
<reference evidence="1 2" key="1">
    <citation type="journal article" date="2002" name="Int. J. Syst. Evol. Microbiol.">
        <title>Sphingopyxis witflariensis sp. nov., isolated from activated sludge.</title>
        <authorList>
            <person name="Kampfer P."/>
            <person name="Witzenberger R."/>
            <person name="Denner E.B."/>
            <person name="Busse H.J."/>
            <person name="Neef A."/>
        </authorList>
    </citation>
    <scope>NUCLEOTIDE SEQUENCE [LARGE SCALE GENOMIC DNA]</scope>
    <source>
        <strain evidence="1 2">DSM 14551</strain>
    </source>
</reference>
<evidence type="ECO:0008006" key="3">
    <source>
        <dbReference type="Google" id="ProtNLM"/>
    </source>
</evidence>
<dbReference type="PROSITE" id="PS51257">
    <property type="entry name" value="PROKAR_LIPOPROTEIN"/>
    <property type="match status" value="1"/>
</dbReference>
<sequence>MKHVVAALGALMLAGCGGGAKDGAPADGDATAVAANDWDASDACALLDKAAVGAALGQTVIETNLAFVNKAEGSNAATSECTYRLANGDAATLMARRSPIGDNSDAAIKQTREGTAKTMAAFSDKAIEDVAGLGKAAFFVPGINQLNVFLDGDKFVILTISSAPAANAKDMAVALVGKIKR</sequence>
<organism evidence="1 2">
    <name type="scientific">Sphingopyxis witflariensis</name>
    <dbReference type="NCBI Taxonomy" id="173675"/>
    <lineage>
        <taxon>Bacteria</taxon>
        <taxon>Pseudomonadati</taxon>
        <taxon>Pseudomonadota</taxon>
        <taxon>Alphaproteobacteria</taxon>
        <taxon>Sphingomonadales</taxon>
        <taxon>Sphingomonadaceae</taxon>
        <taxon>Sphingopyxis</taxon>
    </lineage>
</organism>
<comment type="caution">
    <text evidence="1">The sequence shown here is derived from an EMBL/GenBank/DDBJ whole genome shotgun (WGS) entry which is preliminary data.</text>
</comment>
<dbReference type="EMBL" id="NISJ01000004">
    <property type="protein sequence ID" value="OWQ97790.1"/>
    <property type="molecule type" value="Genomic_DNA"/>
</dbReference>
<accession>A0A246JXY6</accession>
<dbReference type="AlphaFoldDB" id="A0A246JXY6"/>
<dbReference type="Proteomes" id="UP000197097">
    <property type="component" value="Unassembled WGS sequence"/>
</dbReference>